<comment type="subcellular location">
    <subcellularLocation>
        <location evidence="1">Fimbrium</location>
    </subcellularLocation>
</comment>
<keyword evidence="3 5" id="KW-0732">Signal</keyword>
<dbReference type="PANTHER" id="PTHR33420:SF3">
    <property type="entry name" value="FIMBRIAL SUBUNIT ELFA"/>
    <property type="match status" value="1"/>
</dbReference>
<dbReference type="EMBL" id="QRAP01000010">
    <property type="protein sequence ID" value="RDK86774.1"/>
    <property type="molecule type" value="Genomic_DNA"/>
</dbReference>
<organism evidence="7 8">
    <name type="scientific">Enterobacillus tribolii</name>
    <dbReference type="NCBI Taxonomy" id="1487935"/>
    <lineage>
        <taxon>Bacteria</taxon>
        <taxon>Pseudomonadati</taxon>
        <taxon>Pseudomonadota</taxon>
        <taxon>Gammaproteobacteria</taxon>
        <taxon>Enterobacterales</taxon>
        <taxon>Hafniaceae</taxon>
        <taxon>Enterobacillus</taxon>
    </lineage>
</organism>
<dbReference type="GO" id="GO:0043709">
    <property type="term" value="P:cell adhesion involved in single-species biofilm formation"/>
    <property type="evidence" value="ECO:0007669"/>
    <property type="project" value="TreeGrafter"/>
</dbReference>
<gene>
    <name evidence="7" type="ORF">C8D90_11048</name>
</gene>
<evidence type="ECO:0000256" key="5">
    <source>
        <dbReference type="SAM" id="SignalP"/>
    </source>
</evidence>
<dbReference type="Pfam" id="PF00419">
    <property type="entry name" value="Fimbrial"/>
    <property type="match status" value="1"/>
</dbReference>
<evidence type="ECO:0000256" key="3">
    <source>
        <dbReference type="ARBA" id="ARBA00022729"/>
    </source>
</evidence>
<evidence type="ECO:0000256" key="4">
    <source>
        <dbReference type="ARBA" id="ARBA00023263"/>
    </source>
</evidence>
<keyword evidence="8" id="KW-1185">Reference proteome</keyword>
<evidence type="ECO:0000256" key="2">
    <source>
        <dbReference type="ARBA" id="ARBA00006671"/>
    </source>
</evidence>
<dbReference type="InterPro" id="IPR000259">
    <property type="entry name" value="Adhesion_dom_fimbrial"/>
</dbReference>
<dbReference type="InterPro" id="IPR036937">
    <property type="entry name" value="Adhesion_dom_fimbrial_sf"/>
</dbReference>
<dbReference type="AlphaFoldDB" id="A0A370QEI0"/>
<feature type="chain" id="PRO_5016986371" evidence="5">
    <location>
        <begin position="38"/>
        <end position="380"/>
    </location>
</feature>
<dbReference type="InterPro" id="IPR008966">
    <property type="entry name" value="Adhesion_dom_sf"/>
</dbReference>
<dbReference type="InterPro" id="IPR050263">
    <property type="entry name" value="Bact_Fimbrial_Adh_Pro"/>
</dbReference>
<comment type="similarity">
    <text evidence="2">Belongs to the fimbrial protein family.</text>
</comment>
<dbReference type="RefSeq" id="WP_230473052.1">
    <property type="nucleotide sequence ID" value="NZ_QRAP01000010.1"/>
</dbReference>
<protein>
    <submittedName>
        <fullName evidence="7">Major type 1 subunit fimbrin (Pilin)</fullName>
    </submittedName>
</protein>
<feature type="signal peptide" evidence="5">
    <location>
        <begin position="1"/>
        <end position="37"/>
    </location>
</feature>
<dbReference type="Gene3D" id="2.60.40.1090">
    <property type="entry name" value="Fimbrial-type adhesion domain"/>
    <property type="match status" value="1"/>
</dbReference>
<dbReference type="Proteomes" id="UP000254848">
    <property type="component" value="Unassembled WGS sequence"/>
</dbReference>
<accession>A0A370QEI0</accession>
<evidence type="ECO:0000256" key="1">
    <source>
        <dbReference type="ARBA" id="ARBA00004561"/>
    </source>
</evidence>
<feature type="domain" description="Fimbrial-type adhesion" evidence="6">
    <location>
        <begin position="239"/>
        <end position="380"/>
    </location>
</feature>
<dbReference type="PANTHER" id="PTHR33420">
    <property type="entry name" value="FIMBRIAL SUBUNIT ELFA-RELATED"/>
    <property type="match status" value="1"/>
</dbReference>
<reference evidence="7 8" key="1">
    <citation type="submission" date="2018-07" db="EMBL/GenBank/DDBJ databases">
        <title>Genomic Encyclopedia of Type Strains, Phase IV (KMG-IV): sequencing the most valuable type-strain genomes for metagenomic binning, comparative biology and taxonomic classification.</title>
        <authorList>
            <person name="Goeker M."/>
        </authorList>
    </citation>
    <scope>NUCLEOTIDE SEQUENCE [LARGE SCALE GENOMIC DNA]</scope>
    <source>
        <strain evidence="7 8">DSM 103736</strain>
    </source>
</reference>
<dbReference type="GO" id="GO:0009289">
    <property type="term" value="C:pilus"/>
    <property type="evidence" value="ECO:0007669"/>
    <property type="project" value="UniProtKB-SubCell"/>
</dbReference>
<evidence type="ECO:0000313" key="7">
    <source>
        <dbReference type="EMBL" id="RDK86774.1"/>
    </source>
</evidence>
<evidence type="ECO:0000259" key="6">
    <source>
        <dbReference type="Pfam" id="PF00419"/>
    </source>
</evidence>
<keyword evidence="4" id="KW-0281">Fimbrium</keyword>
<comment type="caution">
    <text evidence="7">The sequence shown here is derived from an EMBL/GenBank/DDBJ whole genome shotgun (WGS) entry which is preliminary data.</text>
</comment>
<sequence>MQISPTSHKHTYAAAQALFGVLLALLLMAGPSRQAQAAGTALDCNYTGSLYIYGPSTTIYVKPNTPVGEPIGSWVTATAPNDWRCQVTSGYQNDDVRGSVATFSPYAIAGIGTVTIDGDSYTVFNSVVKAGLGYVARFRATGAGFSTDWTPVTGTSSSNRVVAYPLLGPIPYNNGNYFTLGYELQIHFVKTATGLTTGSASAFDPTYMYTYRTYNAGSSEQTEVGRYRIMQFPGSAVKVQVMTQTCVTPDVNVTLPDVGVRELKSVGTVRGLTPFKLSFNNCPGGLSGINYKFGATTAILDQANGVTALVAGSDAKGVGVLLRSNSNTPIEMNTEYSLPDYDASGTNSYTVPMQAGIYQTENNVQSGSVKGAFTFTLIYK</sequence>
<name>A0A370QEI0_9GAMM</name>
<evidence type="ECO:0000313" key="8">
    <source>
        <dbReference type="Proteomes" id="UP000254848"/>
    </source>
</evidence>
<dbReference type="SUPFAM" id="SSF49401">
    <property type="entry name" value="Bacterial adhesins"/>
    <property type="match status" value="1"/>
</dbReference>
<proteinExistence type="inferred from homology"/>